<evidence type="ECO:0000256" key="1">
    <source>
        <dbReference type="ARBA" id="ARBA00004926"/>
    </source>
</evidence>
<dbReference type="PANTHER" id="PTHR11469">
    <property type="entry name" value="GLUCOSE-6-PHOSPHATE ISOMERASE"/>
    <property type="match status" value="1"/>
</dbReference>
<evidence type="ECO:0000256" key="8">
    <source>
        <dbReference type="RuleBase" id="RU000612"/>
    </source>
</evidence>
<dbReference type="GO" id="GO:0048029">
    <property type="term" value="F:monosaccharide binding"/>
    <property type="evidence" value="ECO:0007669"/>
    <property type="project" value="TreeGrafter"/>
</dbReference>
<proteinExistence type="inferred from homology"/>
<feature type="active site" evidence="7">
    <location>
        <position position="471"/>
    </location>
</feature>
<keyword evidence="5 7" id="KW-0413">Isomerase</keyword>
<dbReference type="InterPro" id="IPR035482">
    <property type="entry name" value="SIS_PGI_2"/>
</dbReference>
<keyword evidence="7" id="KW-0963">Cytoplasm</keyword>
<evidence type="ECO:0000256" key="6">
    <source>
        <dbReference type="ARBA" id="ARBA00029321"/>
    </source>
</evidence>
<evidence type="ECO:0000256" key="7">
    <source>
        <dbReference type="HAMAP-Rule" id="MF_00473"/>
    </source>
</evidence>
<dbReference type="CDD" id="cd05016">
    <property type="entry name" value="SIS_PGI_2"/>
    <property type="match status" value="1"/>
</dbReference>
<comment type="similarity">
    <text evidence="2 7 8">Belongs to the GPI family.</text>
</comment>
<dbReference type="FunFam" id="1.10.1390.10:FF:000001">
    <property type="entry name" value="Glucose-6-phosphate isomerase"/>
    <property type="match status" value="1"/>
</dbReference>
<dbReference type="EC" id="5.3.1.9" evidence="7"/>
<sequence length="636" mass="70484">MSKDDTILVWFLLHEAWLKNALEFWGFLLDVLGKETSEIKEEVEANAAEVNNAAVLNKEAAEPEAAEIDEAMQPNEETAQIGENQVTTTILATKRAAWARLKAHHKEMEGIHMRDLFAEDPKRFEHFHAQACGLTMDYSKHRIRSGTVDLLTGLARESDLDGWIGRMMSGERINNTEDRAALHAALRYGAPGAFPAGEADVMPGVRDVLGRIRRFADEVQSGTWRGYTGHPIETIVNIGIGGSDLGPVMATRALGAYQHERLTGHFVSNLDATQLMEALNGLDPATTLFIIASKTFTTQETLTNANSARKWFVERAGEDAVAKHFVAVSTALDRTSAFGISPANVFEFWDWVGGRYSLWSAIGLSIATLIGTDNFEELLAGGHDMDEHFRTAPYDKNLPVLMGLLDLWYRDFFGAQSHVVLPYDYALRSFPDYLQQLEMESNGKRVTRDGEAVDYPTGSIIWGGPGNNGQHAFYQLMHQGKTLIPSDFIVPMRCQYSTGEHDDAMLSNALAQTEALMKGKNEKEVRQALIESGMTGKELEAALPHRVLPGNQPSTTLVYEHLTPRILGSLIALYEHKVFTGSVIWGLDAFDQWGVELGKQMAKVIMPELRSPREITDHDSSTNGLINLIRKGRGIS</sequence>
<dbReference type="PROSITE" id="PS51463">
    <property type="entry name" value="P_GLUCOSE_ISOMERASE_3"/>
    <property type="match status" value="1"/>
</dbReference>
<evidence type="ECO:0000256" key="4">
    <source>
        <dbReference type="ARBA" id="ARBA00023152"/>
    </source>
</evidence>
<dbReference type="InterPro" id="IPR001672">
    <property type="entry name" value="G6P_Isomerase"/>
</dbReference>
<dbReference type="Gene3D" id="3.40.50.10490">
    <property type="entry name" value="Glucose-6-phosphate isomerase like protein, domain 1"/>
    <property type="match status" value="2"/>
</dbReference>
<feature type="active site" evidence="7">
    <location>
        <position position="599"/>
    </location>
</feature>
<comment type="catalytic activity">
    <reaction evidence="6 7 8">
        <text>alpha-D-glucose 6-phosphate = beta-D-fructose 6-phosphate</text>
        <dbReference type="Rhea" id="RHEA:11816"/>
        <dbReference type="ChEBI" id="CHEBI:57634"/>
        <dbReference type="ChEBI" id="CHEBI:58225"/>
        <dbReference type="EC" id="5.3.1.9"/>
    </reaction>
</comment>
<dbReference type="InterPro" id="IPR046348">
    <property type="entry name" value="SIS_dom_sf"/>
</dbReference>
<dbReference type="HAMAP" id="MF_00473">
    <property type="entry name" value="G6P_isomerase"/>
    <property type="match status" value="1"/>
</dbReference>
<dbReference type="GO" id="GO:0006096">
    <property type="term" value="P:glycolytic process"/>
    <property type="evidence" value="ECO:0007669"/>
    <property type="project" value="UniProtKB-UniRule"/>
</dbReference>
<gene>
    <name evidence="7" type="primary">pgi</name>
    <name evidence="9" type="ORF">BECKLFY1418B_GA0070995_100835</name>
</gene>
<dbReference type="PRINTS" id="PR00662">
    <property type="entry name" value="G6PISOMERASE"/>
</dbReference>
<dbReference type="PANTHER" id="PTHR11469:SF1">
    <property type="entry name" value="GLUCOSE-6-PHOSPHATE ISOMERASE"/>
    <property type="match status" value="1"/>
</dbReference>
<comment type="pathway">
    <text evidence="1 7 8">Carbohydrate degradation; glycolysis; D-glyceraldehyde 3-phosphate and glycerone phosphate from D-glucose: step 2/4.</text>
</comment>
<dbReference type="UniPathway" id="UPA00109">
    <property type="reaction ID" value="UER00181"/>
</dbReference>
<dbReference type="InterPro" id="IPR035476">
    <property type="entry name" value="SIS_PGI_1"/>
</dbReference>
<dbReference type="GO" id="GO:0097367">
    <property type="term" value="F:carbohydrate derivative binding"/>
    <property type="evidence" value="ECO:0007669"/>
    <property type="project" value="InterPro"/>
</dbReference>
<dbReference type="Pfam" id="PF00342">
    <property type="entry name" value="PGI"/>
    <property type="match status" value="1"/>
</dbReference>
<dbReference type="UniPathway" id="UPA00138"/>
<evidence type="ECO:0000256" key="3">
    <source>
        <dbReference type="ARBA" id="ARBA00022432"/>
    </source>
</evidence>
<keyword evidence="3 7" id="KW-0312">Gluconeogenesis</keyword>
<dbReference type="AlphaFoldDB" id="A0A450U7X2"/>
<dbReference type="GO" id="GO:0005829">
    <property type="term" value="C:cytosol"/>
    <property type="evidence" value="ECO:0007669"/>
    <property type="project" value="TreeGrafter"/>
</dbReference>
<evidence type="ECO:0000256" key="5">
    <source>
        <dbReference type="ARBA" id="ARBA00023235"/>
    </source>
</evidence>
<dbReference type="GO" id="GO:0004347">
    <property type="term" value="F:glucose-6-phosphate isomerase activity"/>
    <property type="evidence" value="ECO:0007669"/>
    <property type="project" value="UniProtKB-UniRule"/>
</dbReference>
<accession>A0A450U7X2</accession>
<organism evidence="9">
    <name type="scientific">Candidatus Kentrum sp. LFY</name>
    <dbReference type="NCBI Taxonomy" id="2126342"/>
    <lineage>
        <taxon>Bacteria</taxon>
        <taxon>Pseudomonadati</taxon>
        <taxon>Pseudomonadota</taxon>
        <taxon>Gammaproteobacteria</taxon>
        <taxon>Candidatus Kentrum</taxon>
    </lineage>
</organism>
<dbReference type="GO" id="GO:0006094">
    <property type="term" value="P:gluconeogenesis"/>
    <property type="evidence" value="ECO:0007669"/>
    <property type="project" value="UniProtKB-UniRule"/>
</dbReference>
<dbReference type="NCBIfam" id="NF001211">
    <property type="entry name" value="PRK00179.1"/>
    <property type="match status" value="1"/>
</dbReference>
<dbReference type="SUPFAM" id="SSF53697">
    <property type="entry name" value="SIS domain"/>
    <property type="match status" value="1"/>
</dbReference>
<evidence type="ECO:0000313" key="9">
    <source>
        <dbReference type="EMBL" id="VFJ87896.1"/>
    </source>
</evidence>
<protein>
    <recommendedName>
        <fullName evidence="7">Glucose-6-phosphate isomerase</fullName>
        <shortName evidence="7">GPI</shortName>
        <ecNumber evidence="7">5.3.1.9</ecNumber>
    </recommendedName>
    <alternativeName>
        <fullName evidence="7">Phosphoglucose isomerase</fullName>
        <shortName evidence="7">PGI</shortName>
    </alternativeName>
    <alternativeName>
        <fullName evidence="7">Phosphohexose isomerase</fullName>
        <shortName evidence="7">PHI</shortName>
    </alternativeName>
</protein>
<dbReference type="PROSITE" id="PS00765">
    <property type="entry name" value="P_GLUCOSE_ISOMERASE_1"/>
    <property type="match status" value="1"/>
</dbReference>
<dbReference type="CDD" id="cd05015">
    <property type="entry name" value="SIS_PGI_1"/>
    <property type="match status" value="1"/>
</dbReference>
<dbReference type="EMBL" id="CAADFF010000008">
    <property type="protein sequence ID" value="VFJ87896.1"/>
    <property type="molecule type" value="Genomic_DNA"/>
</dbReference>
<dbReference type="GO" id="GO:0051156">
    <property type="term" value="P:glucose 6-phosphate metabolic process"/>
    <property type="evidence" value="ECO:0007669"/>
    <property type="project" value="TreeGrafter"/>
</dbReference>
<comment type="pathway">
    <text evidence="7">Carbohydrate biosynthesis; gluconeogenesis.</text>
</comment>
<keyword evidence="4 7" id="KW-0324">Glycolysis</keyword>
<feature type="active site" description="Proton donor" evidence="7">
    <location>
        <position position="440"/>
    </location>
</feature>
<evidence type="ECO:0000256" key="2">
    <source>
        <dbReference type="ARBA" id="ARBA00006604"/>
    </source>
</evidence>
<name>A0A450U7X2_9GAMM</name>
<dbReference type="InterPro" id="IPR023096">
    <property type="entry name" value="G6P_Isomerase_C"/>
</dbReference>
<dbReference type="PROSITE" id="PS00174">
    <property type="entry name" value="P_GLUCOSE_ISOMERASE_2"/>
    <property type="match status" value="1"/>
</dbReference>
<comment type="subcellular location">
    <subcellularLocation>
        <location evidence="7">Cytoplasm</location>
    </subcellularLocation>
</comment>
<dbReference type="Gene3D" id="1.10.1390.10">
    <property type="match status" value="1"/>
</dbReference>
<dbReference type="InterPro" id="IPR018189">
    <property type="entry name" value="Phosphoglucose_isomerase_CS"/>
</dbReference>
<reference evidence="9" key="1">
    <citation type="submission" date="2019-02" db="EMBL/GenBank/DDBJ databases">
        <authorList>
            <person name="Gruber-Vodicka R. H."/>
            <person name="Seah K. B. B."/>
        </authorList>
    </citation>
    <scope>NUCLEOTIDE SEQUENCE</scope>
    <source>
        <strain evidence="9">BECK_M7</strain>
    </source>
</reference>
<comment type="function">
    <text evidence="7">Catalyzes the reversible isomerization of glucose-6-phosphate to fructose-6-phosphate.</text>
</comment>